<accession>A0AAN4ZJJ4</accession>
<evidence type="ECO:0000313" key="7">
    <source>
        <dbReference type="Proteomes" id="UP001328107"/>
    </source>
</evidence>
<dbReference type="Gene3D" id="3.30.40.10">
    <property type="entry name" value="Zinc/RING finger domain, C3HC4 (zinc finger)"/>
    <property type="match status" value="1"/>
</dbReference>
<dbReference type="InterPro" id="IPR027370">
    <property type="entry name" value="Znf-RING_euk"/>
</dbReference>
<evidence type="ECO:0000256" key="1">
    <source>
        <dbReference type="ARBA" id="ARBA00022723"/>
    </source>
</evidence>
<protein>
    <recommendedName>
        <fullName evidence="5">RING-type domain-containing protein</fullName>
    </recommendedName>
</protein>
<evidence type="ECO:0000313" key="6">
    <source>
        <dbReference type="EMBL" id="GMR38160.1"/>
    </source>
</evidence>
<evidence type="ECO:0000256" key="2">
    <source>
        <dbReference type="ARBA" id="ARBA00022771"/>
    </source>
</evidence>
<keyword evidence="1" id="KW-0479">Metal-binding</keyword>
<evidence type="ECO:0000259" key="5">
    <source>
        <dbReference type="PROSITE" id="PS50089"/>
    </source>
</evidence>
<organism evidence="6 7">
    <name type="scientific">Pristionchus mayeri</name>
    <dbReference type="NCBI Taxonomy" id="1317129"/>
    <lineage>
        <taxon>Eukaryota</taxon>
        <taxon>Metazoa</taxon>
        <taxon>Ecdysozoa</taxon>
        <taxon>Nematoda</taxon>
        <taxon>Chromadorea</taxon>
        <taxon>Rhabditida</taxon>
        <taxon>Rhabditina</taxon>
        <taxon>Diplogasteromorpha</taxon>
        <taxon>Diplogasteroidea</taxon>
        <taxon>Neodiplogasteridae</taxon>
        <taxon>Pristionchus</taxon>
    </lineage>
</organism>
<dbReference type="PROSITE" id="PS00518">
    <property type="entry name" value="ZF_RING_1"/>
    <property type="match status" value="1"/>
</dbReference>
<dbReference type="SMART" id="SM00184">
    <property type="entry name" value="RING"/>
    <property type="match status" value="1"/>
</dbReference>
<dbReference type="SUPFAM" id="SSF57850">
    <property type="entry name" value="RING/U-box"/>
    <property type="match status" value="1"/>
</dbReference>
<dbReference type="GO" id="GO:0008270">
    <property type="term" value="F:zinc ion binding"/>
    <property type="evidence" value="ECO:0007669"/>
    <property type="project" value="UniProtKB-KW"/>
</dbReference>
<keyword evidence="7" id="KW-1185">Reference proteome</keyword>
<dbReference type="Proteomes" id="UP001328107">
    <property type="component" value="Unassembled WGS sequence"/>
</dbReference>
<dbReference type="PANTHER" id="PTHR47156">
    <property type="entry name" value="PROTEIN CBG20824"/>
    <property type="match status" value="1"/>
</dbReference>
<proteinExistence type="predicted"/>
<dbReference type="PROSITE" id="PS50089">
    <property type="entry name" value="ZF_RING_2"/>
    <property type="match status" value="1"/>
</dbReference>
<dbReference type="InterPro" id="IPR001841">
    <property type="entry name" value="Znf_RING"/>
</dbReference>
<reference evidence="7" key="1">
    <citation type="submission" date="2022-10" db="EMBL/GenBank/DDBJ databases">
        <title>Genome assembly of Pristionchus species.</title>
        <authorList>
            <person name="Yoshida K."/>
            <person name="Sommer R.J."/>
        </authorList>
    </citation>
    <scope>NUCLEOTIDE SEQUENCE [LARGE SCALE GENOMIC DNA]</scope>
    <source>
        <strain evidence="7">RS5460</strain>
    </source>
</reference>
<keyword evidence="3" id="KW-0862">Zinc</keyword>
<keyword evidence="2 4" id="KW-0863">Zinc-finger</keyword>
<feature type="domain" description="RING-type" evidence="5">
    <location>
        <begin position="326"/>
        <end position="371"/>
    </location>
</feature>
<dbReference type="PANTHER" id="PTHR47156:SF10">
    <property type="entry name" value="E3 UBIQUITIN-PROTEIN LIGASE TRIM-21-RELATED"/>
    <property type="match status" value="1"/>
</dbReference>
<comment type="caution">
    <text evidence="6">The sequence shown here is derived from an EMBL/GenBank/DDBJ whole genome shotgun (WGS) entry which is preliminary data.</text>
</comment>
<dbReference type="AlphaFoldDB" id="A0AAN4ZJJ4"/>
<dbReference type="EMBL" id="BTRK01000002">
    <property type="protein sequence ID" value="GMR38160.1"/>
    <property type="molecule type" value="Genomic_DNA"/>
</dbReference>
<dbReference type="InterPro" id="IPR052667">
    <property type="entry name" value="E3_ubiquitin-ligase_RING"/>
</dbReference>
<name>A0AAN4ZJJ4_9BILA</name>
<sequence>MHRAHSRGRKVDCCGERQAGDARVRPAEMEVNHLSFVEKDQLGDNLEVHMLENGTLIYYEEQWKGDMFHSARLYTKLKSTVVEAKLPPGRIGSFATHGNELFILLRWKIYKIVLTPFDVFCVTFLRDQHANESLQRGCLYTVARDRDKYACRLWESPNTDRILIDVSNRKMRGFEFAGVHRKRVYYVNTCEDTNAKVWQESDNVTVVQLPFSRFLRMHVHDSSKFVYFFDATYIYVLNIETIQEIKCLESGGNITHIIGIVNGVIYVRVKHQNTYYIMTAQLPDGYFDNTCEHKIEIKDAETSLKLPTDSSLAPDTFDELVDQCCCAICTEMFDSVKFIPRVLDCGHTFCEQCIVKDKHFMCNVIECPNCSYVTNLVDGKPLPKNFLAISMSEQMMTSNKNAKSPCKECNKKFSSLSLCICIKEDCDMFNQLLCLNCSLDGGHGGHAVKYDEKIKQIRTALRLELDNSFSLLTSIKTALVAKITLLDKTSNAVRKKLSDLNIPSHLVGQIESVSSDQEALEYKEIVKDLEKIITEKCEALTESFNLALNAPELRDFLEYDDGAGDE</sequence>
<evidence type="ECO:0000256" key="3">
    <source>
        <dbReference type="ARBA" id="ARBA00022833"/>
    </source>
</evidence>
<evidence type="ECO:0000256" key="4">
    <source>
        <dbReference type="PROSITE-ProRule" id="PRU00175"/>
    </source>
</evidence>
<gene>
    <name evidence="6" type="ORF">PMAYCL1PPCAC_08355</name>
</gene>
<dbReference type="Pfam" id="PF13445">
    <property type="entry name" value="zf-RING_UBOX"/>
    <property type="match status" value="1"/>
</dbReference>
<dbReference type="InterPro" id="IPR017907">
    <property type="entry name" value="Znf_RING_CS"/>
</dbReference>
<dbReference type="InterPro" id="IPR013083">
    <property type="entry name" value="Znf_RING/FYVE/PHD"/>
</dbReference>